<proteinExistence type="predicted"/>
<feature type="transmembrane region" description="Helical" evidence="1">
    <location>
        <begin position="37"/>
        <end position="54"/>
    </location>
</feature>
<dbReference type="InterPro" id="IPR005804">
    <property type="entry name" value="FA_desaturase_dom"/>
</dbReference>
<dbReference type="GO" id="GO:0006629">
    <property type="term" value="P:lipid metabolic process"/>
    <property type="evidence" value="ECO:0007669"/>
    <property type="project" value="InterPro"/>
</dbReference>
<feature type="transmembrane region" description="Helical" evidence="1">
    <location>
        <begin position="12"/>
        <end position="31"/>
    </location>
</feature>
<evidence type="ECO:0000259" key="2">
    <source>
        <dbReference type="Pfam" id="PF00487"/>
    </source>
</evidence>
<evidence type="ECO:0000256" key="1">
    <source>
        <dbReference type="SAM" id="Phobius"/>
    </source>
</evidence>
<name>A0A3B0WR08_9ZZZZ</name>
<dbReference type="Pfam" id="PF00487">
    <property type="entry name" value="FA_desaturase"/>
    <property type="match status" value="1"/>
</dbReference>
<organism evidence="3">
    <name type="scientific">hydrothermal vent metagenome</name>
    <dbReference type="NCBI Taxonomy" id="652676"/>
    <lineage>
        <taxon>unclassified sequences</taxon>
        <taxon>metagenomes</taxon>
        <taxon>ecological metagenomes</taxon>
    </lineage>
</organism>
<feature type="transmembrane region" description="Helical" evidence="1">
    <location>
        <begin position="172"/>
        <end position="191"/>
    </location>
</feature>
<reference evidence="3" key="1">
    <citation type="submission" date="2018-06" db="EMBL/GenBank/DDBJ databases">
        <authorList>
            <person name="Zhirakovskaya E."/>
        </authorList>
    </citation>
    <scope>NUCLEOTIDE SEQUENCE</scope>
</reference>
<keyword evidence="1" id="KW-0472">Membrane</keyword>
<dbReference type="AlphaFoldDB" id="A0A3B0WR08"/>
<protein>
    <recommendedName>
        <fullName evidence="2">Fatty acid desaturase domain-containing protein</fullName>
    </recommendedName>
</protein>
<evidence type="ECO:0000313" key="3">
    <source>
        <dbReference type="EMBL" id="VAW53502.1"/>
    </source>
</evidence>
<dbReference type="PANTHER" id="PTHR36459:SF1">
    <property type="entry name" value="FATTY ACID DESATURASE DOMAIN-CONTAINING PROTEIN-RELATED"/>
    <property type="match status" value="1"/>
</dbReference>
<dbReference type="PANTHER" id="PTHR36459">
    <property type="entry name" value="ORF"/>
    <property type="match status" value="1"/>
</dbReference>
<feature type="transmembrane region" description="Helical" evidence="1">
    <location>
        <begin position="148"/>
        <end position="166"/>
    </location>
</feature>
<keyword evidence="1" id="KW-0812">Transmembrane</keyword>
<gene>
    <name evidence="3" type="ORF">MNBD_GAMMA05-402</name>
</gene>
<sequence>MMKLFRYREDRIPVLVISLFFALDIVAYFLLDNIWLLAAYLLVMIWPKGIICAWNHHHQHTPTFNNAFLNRILEQMYALQTGATSKLWVLHHVLGHHHHYLDQSKDESRWKRKNGKNMGRLEYSLNVALTAYYRGYQVGKKHPRPFKVFLAATAVTIVLLSMMFWYQPMPTLFVFIIPMMVSLLFTAWVTYGHHSGLDVDNDFEASYNIMSPIYNLLTGNLGYHTAHHHKQGLHWSRLPELHEKIKDKIPERLFLTEHLGSSLLK</sequence>
<keyword evidence="1" id="KW-1133">Transmembrane helix</keyword>
<dbReference type="EMBL" id="UOFE01000034">
    <property type="protein sequence ID" value="VAW53502.1"/>
    <property type="molecule type" value="Genomic_DNA"/>
</dbReference>
<accession>A0A3B0WR08</accession>
<feature type="domain" description="Fatty acid desaturase" evidence="2">
    <location>
        <begin position="35"/>
        <end position="252"/>
    </location>
</feature>